<dbReference type="InterPro" id="IPR029063">
    <property type="entry name" value="SAM-dependent_MTases_sf"/>
</dbReference>
<dbReference type="Proteomes" id="UP000269352">
    <property type="component" value="Unassembled WGS sequence"/>
</dbReference>
<keyword evidence="10" id="KW-1185">Reference proteome</keyword>
<gene>
    <name evidence="9" type="primary">dam</name>
    <name evidence="9" type="ORF">NO1_1740</name>
</gene>
<evidence type="ECO:0000256" key="7">
    <source>
        <dbReference type="PIRSR" id="PIRSR000398-1"/>
    </source>
</evidence>
<comment type="catalytic activity">
    <reaction evidence="6 8">
        <text>a 2'-deoxyadenosine in DNA + S-adenosyl-L-methionine = an N(6)-methyl-2'-deoxyadenosine in DNA + S-adenosyl-L-homocysteine + H(+)</text>
        <dbReference type="Rhea" id="RHEA:15197"/>
        <dbReference type="Rhea" id="RHEA-COMP:12418"/>
        <dbReference type="Rhea" id="RHEA-COMP:12419"/>
        <dbReference type="ChEBI" id="CHEBI:15378"/>
        <dbReference type="ChEBI" id="CHEBI:57856"/>
        <dbReference type="ChEBI" id="CHEBI:59789"/>
        <dbReference type="ChEBI" id="CHEBI:90615"/>
        <dbReference type="ChEBI" id="CHEBI:90616"/>
        <dbReference type="EC" id="2.1.1.72"/>
    </reaction>
</comment>
<dbReference type="Gene3D" id="1.10.1020.10">
    <property type="entry name" value="Adenine-specific Methyltransferase, Domain 2"/>
    <property type="match status" value="1"/>
</dbReference>
<dbReference type="NCBIfam" id="TIGR00571">
    <property type="entry name" value="dam"/>
    <property type="match status" value="1"/>
</dbReference>
<dbReference type="PRINTS" id="PR00505">
    <property type="entry name" value="D12N6MTFRASE"/>
</dbReference>
<dbReference type="PANTHER" id="PTHR30481:SF3">
    <property type="entry name" value="DNA ADENINE METHYLASE"/>
    <property type="match status" value="1"/>
</dbReference>
<dbReference type="EC" id="2.1.1.72" evidence="2 8"/>
<dbReference type="InterPro" id="IPR012327">
    <property type="entry name" value="MeTrfase_D12"/>
</dbReference>
<sequence length="285" mass="32960">MKNKLVDLAPVVKWAGGKRQLLADLLPLLPKITPAMTYCEPFVGGGALLFNKQPAKAIINDINAELIQVYQVICDNVDELISELQKLKNKNKAEDFYAIRKQDREPKYKKWSRVKKAARIIYLNKTCYNGLFRVNNAGEFNAPFGHYKNPNIVNKPVLYAVSKYFRQNDVKIFNENYLNIMNKLPKNSFVYLDPPYDPVSTTANFTGYTQGGFSKEDQKQLRKFCEQLDKRGIKFMLSNSDTKFIRAEYNNPRYNIKTIKARRIINSDATKRGEIDEVVIRNYYA</sequence>
<evidence type="ECO:0000256" key="6">
    <source>
        <dbReference type="ARBA" id="ARBA00047942"/>
    </source>
</evidence>
<dbReference type="SUPFAM" id="SSF53335">
    <property type="entry name" value="S-adenosyl-L-methionine-dependent methyltransferases"/>
    <property type="match status" value="1"/>
</dbReference>
<keyword evidence="5 8" id="KW-0949">S-adenosyl-L-methionine</keyword>
<feature type="binding site" evidence="7">
    <location>
        <position position="61"/>
    </location>
    <ligand>
        <name>S-adenosyl-L-methionine</name>
        <dbReference type="ChEBI" id="CHEBI:59789"/>
    </ligand>
</feature>
<evidence type="ECO:0000313" key="10">
    <source>
        <dbReference type="Proteomes" id="UP000269352"/>
    </source>
</evidence>
<reference evidence="9 10" key="1">
    <citation type="journal article" date="2019" name="ISME J.">
        <title>Genome analyses of uncultured TG2/ZB3 bacteria in 'Margulisbacteria' specifically attached to ectosymbiotic spirochetes of protists in the termite gut.</title>
        <authorList>
            <person name="Utami Y.D."/>
            <person name="Kuwahara H."/>
            <person name="Igai K."/>
            <person name="Murakami T."/>
            <person name="Sugaya K."/>
            <person name="Morikawa T."/>
            <person name="Nagura Y."/>
            <person name="Yuki M."/>
            <person name="Deevong P."/>
            <person name="Inoue T."/>
            <person name="Kihara K."/>
            <person name="Lo N."/>
            <person name="Yamada A."/>
            <person name="Ohkuma M."/>
            <person name="Hongoh Y."/>
        </authorList>
    </citation>
    <scope>NUCLEOTIDE SEQUENCE [LARGE SCALE GENOMIC DNA]</scope>
    <source>
        <strain evidence="9">NkOx7-01</strain>
    </source>
</reference>
<dbReference type="PANTHER" id="PTHR30481">
    <property type="entry name" value="DNA ADENINE METHYLASE"/>
    <property type="match status" value="1"/>
</dbReference>
<dbReference type="InterPro" id="IPR023095">
    <property type="entry name" value="Ade_MeTrfase_dom_2"/>
</dbReference>
<name>A0A388TDQ4_TERA1</name>
<feature type="binding site" evidence="7">
    <location>
        <position position="14"/>
    </location>
    <ligand>
        <name>S-adenosyl-L-methionine</name>
        <dbReference type="ChEBI" id="CHEBI:59789"/>
    </ligand>
</feature>
<feature type="binding site" evidence="7">
    <location>
        <position position="193"/>
    </location>
    <ligand>
        <name>S-adenosyl-L-methionine</name>
        <dbReference type="ChEBI" id="CHEBI:59789"/>
    </ligand>
</feature>
<protein>
    <recommendedName>
        <fullName evidence="2 8">Site-specific DNA-methyltransferase (adenine-specific)</fullName>
        <ecNumber evidence="2 8">2.1.1.72</ecNumber>
    </recommendedName>
</protein>
<dbReference type="PIRSF" id="PIRSF000398">
    <property type="entry name" value="M_m6A_EcoRV"/>
    <property type="match status" value="1"/>
</dbReference>
<organism evidence="9 10">
    <name type="scientific">Termititenax aidoneus</name>
    <dbReference type="NCBI Taxonomy" id="2218524"/>
    <lineage>
        <taxon>Bacteria</taxon>
        <taxon>Bacillati</taxon>
        <taxon>Candidatus Margulisiibacteriota</taxon>
        <taxon>Candidatus Termititenacia</taxon>
        <taxon>Candidatus Termititenacales</taxon>
        <taxon>Candidatus Termititenacaceae</taxon>
        <taxon>Candidatus Termititenax</taxon>
    </lineage>
</organism>
<dbReference type="GO" id="GO:0043565">
    <property type="term" value="F:sequence-specific DNA binding"/>
    <property type="evidence" value="ECO:0007669"/>
    <property type="project" value="TreeGrafter"/>
</dbReference>
<evidence type="ECO:0000256" key="5">
    <source>
        <dbReference type="ARBA" id="ARBA00022691"/>
    </source>
</evidence>
<dbReference type="GO" id="GO:0032259">
    <property type="term" value="P:methylation"/>
    <property type="evidence" value="ECO:0007669"/>
    <property type="project" value="UniProtKB-KW"/>
</dbReference>
<dbReference type="InterPro" id="IPR002052">
    <property type="entry name" value="DNA_methylase_N6_adenine_CS"/>
</dbReference>
<dbReference type="Gene3D" id="3.40.50.150">
    <property type="entry name" value="Vaccinia Virus protein VP39"/>
    <property type="match status" value="1"/>
</dbReference>
<accession>A0A388TDQ4</accession>
<evidence type="ECO:0000256" key="1">
    <source>
        <dbReference type="ARBA" id="ARBA00006594"/>
    </source>
</evidence>
<dbReference type="GO" id="GO:1904047">
    <property type="term" value="F:S-adenosyl-L-methionine binding"/>
    <property type="evidence" value="ECO:0007669"/>
    <property type="project" value="TreeGrafter"/>
</dbReference>
<dbReference type="AlphaFoldDB" id="A0A388TDQ4"/>
<evidence type="ECO:0000256" key="4">
    <source>
        <dbReference type="ARBA" id="ARBA00022679"/>
    </source>
</evidence>
<keyword evidence="3 8" id="KW-0489">Methyltransferase</keyword>
<comment type="similarity">
    <text evidence="1 8">Belongs to the N(4)/N(6)-methyltransferase family.</text>
</comment>
<dbReference type="Pfam" id="PF02086">
    <property type="entry name" value="MethyltransfD12"/>
    <property type="match status" value="1"/>
</dbReference>
<evidence type="ECO:0000256" key="3">
    <source>
        <dbReference type="ARBA" id="ARBA00022603"/>
    </source>
</evidence>
<dbReference type="InterPro" id="IPR012263">
    <property type="entry name" value="M_m6A_EcoRV"/>
</dbReference>
<dbReference type="EMBL" id="BGZN01000057">
    <property type="protein sequence ID" value="GBR74591.1"/>
    <property type="molecule type" value="Genomic_DNA"/>
</dbReference>
<proteinExistence type="inferred from homology"/>
<evidence type="ECO:0000256" key="8">
    <source>
        <dbReference type="RuleBase" id="RU361257"/>
    </source>
</evidence>
<feature type="binding site" evidence="7">
    <location>
        <position position="18"/>
    </location>
    <ligand>
        <name>S-adenosyl-L-methionine</name>
        <dbReference type="ChEBI" id="CHEBI:59789"/>
    </ligand>
</feature>
<keyword evidence="4 8" id="KW-0808">Transferase</keyword>
<dbReference type="GO" id="GO:0009007">
    <property type="term" value="F:site-specific DNA-methyltransferase (adenine-specific) activity"/>
    <property type="evidence" value="ECO:0007669"/>
    <property type="project" value="UniProtKB-UniRule"/>
</dbReference>
<dbReference type="GO" id="GO:0006298">
    <property type="term" value="P:mismatch repair"/>
    <property type="evidence" value="ECO:0007669"/>
    <property type="project" value="TreeGrafter"/>
</dbReference>
<comment type="caution">
    <text evidence="9">The sequence shown here is derived from an EMBL/GenBank/DDBJ whole genome shotgun (WGS) entry which is preliminary data.</text>
</comment>
<evidence type="ECO:0000256" key="2">
    <source>
        <dbReference type="ARBA" id="ARBA00011900"/>
    </source>
</evidence>
<evidence type="ECO:0000313" key="9">
    <source>
        <dbReference type="EMBL" id="GBR74591.1"/>
    </source>
</evidence>
<dbReference type="PROSITE" id="PS00092">
    <property type="entry name" value="N6_MTASE"/>
    <property type="match status" value="1"/>
</dbReference>
<dbReference type="GO" id="GO:0009307">
    <property type="term" value="P:DNA restriction-modification system"/>
    <property type="evidence" value="ECO:0007669"/>
    <property type="project" value="InterPro"/>
</dbReference>